<evidence type="ECO:0000256" key="9">
    <source>
        <dbReference type="ARBA" id="ARBA00017371"/>
    </source>
</evidence>
<dbReference type="KEGG" id="xtr:100492477"/>
<feature type="compositionally biased region" description="Polar residues" evidence="19">
    <location>
        <begin position="107"/>
        <end position="227"/>
    </location>
</feature>
<keyword evidence="14 20" id="KW-1133">Transmembrane helix</keyword>
<dbReference type="GeneID" id="100492477"/>
<dbReference type="RefSeq" id="XP_002931916.2">
    <property type="nucleotide sequence ID" value="XM_002931870.5"/>
</dbReference>
<reference evidence="22" key="2">
    <citation type="submission" date="2020-05" db="UniProtKB">
        <authorList>
            <consortium name="Ensembl"/>
        </authorList>
    </citation>
    <scope>IDENTIFICATION</scope>
</reference>
<keyword evidence="17" id="KW-0966">Cell projection</keyword>
<dbReference type="OrthoDB" id="9948358at2759"/>
<dbReference type="GO" id="GO:0001726">
    <property type="term" value="C:ruffle"/>
    <property type="evidence" value="ECO:0007669"/>
    <property type="project" value="UniProtKB-SubCell"/>
</dbReference>
<comment type="similarity">
    <text evidence="8">Belongs to the podocalyxin family.</text>
</comment>
<dbReference type="GO" id="GO:0022408">
    <property type="term" value="P:negative regulation of cell-cell adhesion"/>
    <property type="evidence" value="ECO:0000318"/>
    <property type="project" value="GO_Central"/>
</dbReference>
<dbReference type="OMA" id="NDSWMVP"/>
<feature type="region of interest" description="Disordered" evidence="19">
    <location>
        <begin position="66"/>
        <end position="227"/>
    </location>
</feature>
<dbReference type="GO" id="GO:0016324">
    <property type="term" value="C:apical plasma membrane"/>
    <property type="evidence" value="ECO:0000318"/>
    <property type="project" value="GO_Central"/>
</dbReference>
<evidence type="ECO:0000256" key="4">
    <source>
        <dbReference type="ARBA" id="ARBA00004466"/>
    </source>
</evidence>
<keyword evidence="16" id="KW-0325">Glycoprotein</keyword>
<dbReference type="CTD" id="5420"/>
<dbReference type="GO" id="GO:0030175">
    <property type="term" value="C:filopodium"/>
    <property type="evidence" value="ECO:0007669"/>
    <property type="project" value="UniProtKB-SubCell"/>
</dbReference>
<name>A0A6I8SLR8_XENTR</name>
<keyword evidence="23" id="KW-1185">Reference proteome</keyword>
<dbReference type="GO" id="GO:0030027">
    <property type="term" value="C:lamellipodium"/>
    <property type="evidence" value="ECO:0007669"/>
    <property type="project" value="UniProtKB-SubCell"/>
</dbReference>
<evidence type="ECO:0000256" key="10">
    <source>
        <dbReference type="ARBA" id="ARBA00022475"/>
    </source>
</evidence>
<feature type="chain" id="PRO_5044634307" description="Podocalyxin" evidence="21">
    <location>
        <begin position="24"/>
        <end position="459"/>
    </location>
</feature>
<proteinExistence type="inferred from homology"/>
<evidence type="ECO:0000256" key="19">
    <source>
        <dbReference type="SAM" id="MobiDB-lite"/>
    </source>
</evidence>
<evidence type="ECO:0000256" key="16">
    <source>
        <dbReference type="ARBA" id="ARBA00023180"/>
    </source>
</evidence>
<dbReference type="AlphaFoldDB" id="A0A6I8SLR8"/>
<keyword evidence="13" id="KW-0130">Cell adhesion</keyword>
<dbReference type="GO" id="GO:0033634">
    <property type="term" value="P:positive regulation of cell-cell adhesion mediated by integrin"/>
    <property type="evidence" value="ECO:0000318"/>
    <property type="project" value="GO_Central"/>
</dbReference>
<dbReference type="PANTHER" id="PTHR12067">
    <property type="entry name" value="PODOCALYXIN"/>
    <property type="match status" value="1"/>
</dbReference>
<evidence type="ECO:0000313" key="25">
    <source>
        <dbReference type="Xenbase" id="XB-GENE-22068937"/>
    </source>
</evidence>
<keyword evidence="15 20" id="KW-0472">Membrane</keyword>
<reference evidence="22" key="1">
    <citation type="journal article" date="2010" name="Science">
        <title>The genome of the Western clawed frog Xenopus tropicalis.</title>
        <authorList>
            <person name="Hellsten U."/>
            <person name="Harland R.M."/>
            <person name="Gilchrist M.J."/>
            <person name="Hendrix D."/>
            <person name="Jurka J."/>
            <person name="Kapitonov V."/>
            <person name="Ovcharenko I."/>
            <person name="Putnam N.H."/>
            <person name="Shu S."/>
            <person name="Taher L."/>
            <person name="Blitz I.L."/>
            <person name="Blumberg B."/>
            <person name="Dichmann D.S."/>
            <person name="Dubchak I."/>
            <person name="Amaya E."/>
            <person name="Detter J.C."/>
            <person name="Fletcher R."/>
            <person name="Gerhard D.S."/>
            <person name="Goodstein D."/>
            <person name="Graves T."/>
            <person name="Grigoriev I.V."/>
            <person name="Grimwood J."/>
            <person name="Kawashima T."/>
            <person name="Lindquist E."/>
            <person name="Lucas S.M."/>
            <person name="Mead P.E."/>
            <person name="Mitros T."/>
            <person name="Ogino H."/>
            <person name="Ohta Y."/>
            <person name="Poliakov A.V."/>
            <person name="Pollet N."/>
            <person name="Robert J."/>
            <person name="Salamov A."/>
            <person name="Sater A.K."/>
            <person name="Schmutz J."/>
            <person name="Terry A."/>
            <person name="Vize P.D."/>
            <person name="Warren W.C."/>
            <person name="Wells D."/>
            <person name="Wills A."/>
            <person name="Wilson R.K."/>
            <person name="Zimmerman L.B."/>
            <person name="Zorn A.M."/>
            <person name="Grainger R."/>
            <person name="Grammer T."/>
            <person name="Khokha M.K."/>
            <person name="Richardson P.M."/>
            <person name="Rokhsar D.S."/>
        </authorList>
    </citation>
    <scope>NUCLEOTIDE SEQUENCE [LARGE SCALE GENOMIC DNA]</scope>
    <source>
        <strain evidence="22">Nigerian</strain>
    </source>
</reference>
<sequence length="459" mass="49887">MTKLNLLLALWAVGCGMLSMAQSTTVTVATMPLKTITTTMDTATTLITKPVTTAISTTSVKSLSTSVTSSTANSVASASTTNITNPPTTSLPTSSTPNKTTEGKMDSTITTSVTPSPQPSLKPTATSSTVNPVSFQSKAETPQTIGTTVKQELSSPAEPTSTSAQLSRTTQDQDTKPTNTSTVHSSFNSPTSLTTTNTISKMTSKVTTSKDTAESYTTSMPLGSTTVSPAVNTTLLTTFQTSTKFPGNCTENVKVFCEKRVFNNTHLKLQTSSSCDDIHKHQCDLLHKMCKAVRPEFQPSEKCKISLGFNEKRSDRVEVLNVVVETRLAPNRLNEVLEKLTDEGGKSLFVIDTTEAIYEDWLSMPLIITIVCLAVSLLLIAAVYGCWHQRQSHKREQRLTEELQTMENGYHDNPTLEVMETAPEMQEKKGGLNGELGDSWIVPLDNLREELEEEEDTHL</sequence>
<organism evidence="22">
    <name type="scientific">Xenopus tropicalis</name>
    <name type="common">Western clawed frog</name>
    <name type="synonym">Silurana tropicalis</name>
    <dbReference type="NCBI Taxonomy" id="8364"/>
    <lineage>
        <taxon>Eukaryota</taxon>
        <taxon>Metazoa</taxon>
        <taxon>Chordata</taxon>
        <taxon>Craniata</taxon>
        <taxon>Vertebrata</taxon>
        <taxon>Euteleostomi</taxon>
        <taxon>Amphibia</taxon>
        <taxon>Batrachia</taxon>
        <taxon>Anura</taxon>
        <taxon>Pipoidea</taxon>
        <taxon>Pipidae</taxon>
        <taxon>Xenopodinae</taxon>
        <taxon>Xenopus</taxon>
        <taxon>Silurana</taxon>
    </lineage>
</organism>
<evidence type="ECO:0000256" key="8">
    <source>
        <dbReference type="ARBA" id="ARBA00007029"/>
    </source>
</evidence>
<dbReference type="GeneTree" id="ENSGT00730000111314"/>
<evidence type="ECO:0000256" key="1">
    <source>
        <dbReference type="ARBA" id="ARBA00004105"/>
    </source>
</evidence>
<evidence type="ECO:0000313" key="24">
    <source>
        <dbReference type="RefSeq" id="XP_002931916.2"/>
    </source>
</evidence>
<dbReference type="Proteomes" id="UP000008143">
    <property type="component" value="Chromosome 3"/>
</dbReference>
<evidence type="ECO:0000256" key="17">
    <source>
        <dbReference type="ARBA" id="ARBA00023273"/>
    </source>
</evidence>
<evidence type="ECO:0000256" key="6">
    <source>
        <dbReference type="ARBA" id="ARBA00004486"/>
    </source>
</evidence>
<evidence type="ECO:0000256" key="18">
    <source>
        <dbReference type="ARBA" id="ARBA00031141"/>
    </source>
</evidence>
<evidence type="ECO:0000256" key="5">
    <source>
        <dbReference type="ARBA" id="ARBA00004479"/>
    </source>
</evidence>
<dbReference type="InterPro" id="IPR013836">
    <property type="entry name" value="CD34/Podocalyxin"/>
</dbReference>
<evidence type="ECO:0000256" key="3">
    <source>
        <dbReference type="ARBA" id="ARBA00004285"/>
    </source>
</evidence>
<dbReference type="Pfam" id="PF06365">
    <property type="entry name" value="CD34_antigen"/>
    <property type="match status" value="1"/>
</dbReference>
<dbReference type="PROSITE" id="PS51257">
    <property type="entry name" value="PROKAR_LIPOPROTEIN"/>
    <property type="match status" value="1"/>
</dbReference>
<protein>
    <recommendedName>
        <fullName evidence="9">Podocalyxin</fullName>
    </recommendedName>
    <alternativeName>
        <fullName evidence="18">Podocalyxin-like protein 1</fullName>
    </alternativeName>
</protein>
<keyword evidence="10" id="KW-1003">Cell membrane</keyword>
<dbReference type="Xenbase" id="XB-GENE-22068937">
    <property type="gene designation" value="podxl"/>
</dbReference>
<evidence type="ECO:0000256" key="7">
    <source>
        <dbReference type="ARBA" id="ARBA00004510"/>
    </source>
</evidence>
<feature type="signal peptide" evidence="21">
    <location>
        <begin position="1"/>
        <end position="23"/>
    </location>
</feature>
<dbReference type="InterPro" id="IPR017403">
    <property type="entry name" value="PODXL"/>
</dbReference>
<evidence type="ECO:0000256" key="15">
    <source>
        <dbReference type="ARBA" id="ARBA00023136"/>
    </source>
</evidence>
<dbReference type="Ensembl" id="ENSXETT00000101042">
    <property type="protein sequence ID" value="ENSXETP00000095777"/>
    <property type="gene ID" value="ENSXETG00000035112"/>
</dbReference>
<dbReference type="Bgee" id="ENSXETG00000035112">
    <property type="expression patterns" value="Expressed in heart and 9 other cell types or tissues"/>
</dbReference>
<feature type="compositionally biased region" description="Low complexity" evidence="19">
    <location>
        <begin position="66"/>
        <end position="100"/>
    </location>
</feature>
<feature type="transmembrane region" description="Helical" evidence="20">
    <location>
        <begin position="361"/>
        <end position="387"/>
    </location>
</feature>
<gene>
    <name evidence="22 24 25" type="primary">podxl</name>
</gene>
<reference evidence="24" key="3">
    <citation type="submission" date="2025-04" db="UniProtKB">
        <authorList>
            <consortium name="RefSeq"/>
        </authorList>
    </citation>
    <scope>IDENTIFICATION</scope>
    <source>
        <strain evidence="24">Nigerian</strain>
        <tissue evidence="24">Liver and blood</tissue>
    </source>
</reference>
<dbReference type="GO" id="GO:0016477">
    <property type="term" value="P:cell migration"/>
    <property type="evidence" value="ECO:0000318"/>
    <property type="project" value="GO_Central"/>
</dbReference>
<evidence type="ECO:0000256" key="20">
    <source>
        <dbReference type="SAM" id="Phobius"/>
    </source>
</evidence>
<dbReference type="GO" id="GO:0007155">
    <property type="term" value="P:cell adhesion"/>
    <property type="evidence" value="ECO:0007669"/>
    <property type="project" value="UniProtKB-KW"/>
</dbReference>
<evidence type="ECO:0000256" key="11">
    <source>
        <dbReference type="ARBA" id="ARBA00022692"/>
    </source>
</evidence>
<evidence type="ECO:0000256" key="13">
    <source>
        <dbReference type="ARBA" id="ARBA00022889"/>
    </source>
</evidence>
<keyword evidence="12 21" id="KW-0732">Signal</keyword>
<dbReference type="GO" id="GO:0032534">
    <property type="term" value="P:regulation of microvillus assembly"/>
    <property type="evidence" value="ECO:0000318"/>
    <property type="project" value="GO_Central"/>
</dbReference>
<keyword evidence="11 20" id="KW-0812">Transmembrane</keyword>
<dbReference type="GO" id="GO:0031528">
    <property type="term" value="C:microvillus membrane"/>
    <property type="evidence" value="ECO:0000318"/>
    <property type="project" value="GO_Central"/>
</dbReference>
<dbReference type="GO" id="GO:0045121">
    <property type="term" value="C:membrane raft"/>
    <property type="evidence" value="ECO:0007669"/>
    <property type="project" value="UniProtKB-SubCell"/>
</dbReference>
<dbReference type="PANTHER" id="PTHR12067:SF5">
    <property type="entry name" value="PODOCALYXIN"/>
    <property type="match status" value="1"/>
</dbReference>
<evidence type="ECO:0000313" key="23">
    <source>
        <dbReference type="Proteomes" id="UP000008143"/>
    </source>
</evidence>
<comment type="subcellular location">
    <subcellularLocation>
        <location evidence="2">Apical cell membrane</location>
    </subcellularLocation>
    <subcellularLocation>
        <location evidence="6">Cell projection</location>
        <location evidence="6">Filopodium</location>
    </subcellularLocation>
    <subcellularLocation>
        <location evidence="7">Cell projection</location>
        <location evidence="7">Lamellipodium</location>
    </subcellularLocation>
    <subcellularLocation>
        <location evidence="1">Cell projection</location>
        <location evidence="1">Microvillus</location>
    </subcellularLocation>
    <subcellularLocation>
        <location evidence="4">Cell projection</location>
        <location evidence="4">Ruffle</location>
    </subcellularLocation>
    <subcellularLocation>
        <location evidence="3">Membrane raft</location>
    </subcellularLocation>
    <subcellularLocation>
        <location evidence="5">Membrane</location>
        <topology evidence="5">Single-pass type I membrane protein</topology>
    </subcellularLocation>
</comment>
<evidence type="ECO:0000256" key="2">
    <source>
        <dbReference type="ARBA" id="ARBA00004221"/>
    </source>
</evidence>
<accession>A0A6I8SLR8</accession>
<evidence type="ECO:0000256" key="14">
    <source>
        <dbReference type="ARBA" id="ARBA00022989"/>
    </source>
</evidence>
<evidence type="ECO:0000313" key="22">
    <source>
        <dbReference type="Ensembl" id="ENSXETP00000095777"/>
    </source>
</evidence>
<evidence type="ECO:0000256" key="21">
    <source>
        <dbReference type="SAM" id="SignalP"/>
    </source>
</evidence>
<dbReference type="AGR" id="Xenbase:XB-GENE-22068937"/>
<evidence type="ECO:0000256" key="12">
    <source>
        <dbReference type="ARBA" id="ARBA00022729"/>
    </source>
</evidence>